<evidence type="ECO:0000256" key="10">
    <source>
        <dbReference type="ARBA" id="ARBA00034045"/>
    </source>
</evidence>
<comment type="subcellular location">
    <subcellularLocation>
        <location evidence="1 13">Secreted</location>
    </subcellularLocation>
</comment>
<reference evidence="14 15" key="1">
    <citation type="submission" date="2016-07" db="EMBL/GenBank/DDBJ databases">
        <title>Pervasive Adenine N6-methylation of Active Genes in Fungi.</title>
        <authorList>
            <consortium name="DOE Joint Genome Institute"/>
            <person name="Mondo S.J."/>
            <person name="Dannebaum R.O."/>
            <person name="Kuo R.C."/>
            <person name="Labutti K."/>
            <person name="Haridas S."/>
            <person name="Kuo A."/>
            <person name="Salamov A."/>
            <person name="Ahrendt S.R."/>
            <person name="Lipzen A."/>
            <person name="Sullivan W."/>
            <person name="Andreopoulos W.B."/>
            <person name="Clum A."/>
            <person name="Lindquist E."/>
            <person name="Daum C."/>
            <person name="Ramamoorthy G.K."/>
            <person name="Gryganskyi A."/>
            <person name="Culley D."/>
            <person name="Magnuson J.K."/>
            <person name="James T.Y."/>
            <person name="O'Malley M.A."/>
            <person name="Stajich J.E."/>
            <person name="Spatafora J.W."/>
            <person name="Visel A."/>
            <person name="Grigoriev I.V."/>
        </authorList>
    </citation>
    <scope>NUCLEOTIDE SEQUENCE [LARGE SCALE GENOMIC DNA]</scope>
    <source>
        <strain evidence="14 15">CBS 129021</strain>
    </source>
</reference>
<keyword evidence="9 12" id="KW-1015">Disulfide bond</keyword>
<keyword evidence="4 13" id="KW-0719">Serine esterase</keyword>
<evidence type="ECO:0000256" key="7">
    <source>
        <dbReference type="ARBA" id="ARBA00022801"/>
    </source>
</evidence>
<dbReference type="InterPro" id="IPR043580">
    <property type="entry name" value="CUTINASE_1"/>
</dbReference>
<feature type="active site" description="Proton donor/acceptor" evidence="11">
    <location>
        <position position="204"/>
    </location>
</feature>
<gene>
    <name evidence="14" type="ORF">BCR38DRAFT_349315</name>
</gene>
<dbReference type="AlphaFoldDB" id="A0A1Y2DND0"/>
<keyword evidence="6 13" id="KW-0732">Signal</keyword>
<evidence type="ECO:0000256" key="12">
    <source>
        <dbReference type="PIRSR" id="PIRSR611150-2"/>
    </source>
</evidence>
<evidence type="ECO:0000256" key="3">
    <source>
        <dbReference type="ARBA" id="ARBA00013095"/>
    </source>
</evidence>
<feature type="signal peptide" evidence="13">
    <location>
        <begin position="1"/>
        <end position="18"/>
    </location>
</feature>
<comment type="similarity">
    <text evidence="2 13">Belongs to the cutinase family.</text>
</comment>
<dbReference type="Gene3D" id="3.40.50.1820">
    <property type="entry name" value="alpha/beta hydrolase"/>
    <property type="match status" value="1"/>
</dbReference>
<feature type="active site" description="Proton donor/acceptor" evidence="11">
    <location>
        <position position="217"/>
    </location>
</feature>
<evidence type="ECO:0000256" key="6">
    <source>
        <dbReference type="ARBA" id="ARBA00022729"/>
    </source>
</evidence>
<dbReference type="Pfam" id="PF01083">
    <property type="entry name" value="Cutinase"/>
    <property type="match status" value="1"/>
</dbReference>
<dbReference type="PANTHER" id="PTHR48250">
    <property type="entry name" value="CUTINASE 2-RELATED"/>
    <property type="match status" value="1"/>
</dbReference>
<dbReference type="Proteomes" id="UP000193689">
    <property type="component" value="Unassembled WGS sequence"/>
</dbReference>
<evidence type="ECO:0000256" key="4">
    <source>
        <dbReference type="ARBA" id="ARBA00022487"/>
    </source>
</evidence>
<keyword evidence="5 13" id="KW-0964">Secreted</keyword>
<evidence type="ECO:0000256" key="13">
    <source>
        <dbReference type="RuleBase" id="RU361263"/>
    </source>
</evidence>
<dbReference type="EC" id="3.1.1.74" evidence="3 13"/>
<dbReference type="PANTHER" id="PTHR48250:SF3">
    <property type="entry name" value="CUTINASE 1-RELATED"/>
    <property type="match status" value="1"/>
</dbReference>
<feature type="chain" id="PRO_5011821110" description="Cutinase" evidence="13">
    <location>
        <begin position="19"/>
        <end position="237"/>
    </location>
</feature>
<dbReference type="GO" id="GO:0005576">
    <property type="term" value="C:extracellular region"/>
    <property type="evidence" value="ECO:0007669"/>
    <property type="project" value="UniProtKB-SubCell"/>
</dbReference>
<dbReference type="PROSITE" id="PS00931">
    <property type="entry name" value="CUTINASE_2"/>
    <property type="match status" value="1"/>
</dbReference>
<keyword evidence="8" id="KW-0843">Virulence</keyword>
<dbReference type="OrthoDB" id="3225429at2759"/>
<evidence type="ECO:0000313" key="14">
    <source>
        <dbReference type="EMBL" id="ORY60679.1"/>
    </source>
</evidence>
<proteinExistence type="inferred from homology"/>
<comment type="caution">
    <text evidence="14">The sequence shown here is derived from an EMBL/GenBank/DDBJ whole genome shotgun (WGS) entry which is preliminary data.</text>
</comment>
<dbReference type="InterPro" id="IPR043579">
    <property type="entry name" value="CUTINASE_2"/>
</dbReference>
<dbReference type="SMART" id="SM01110">
    <property type="entry name" value="Cutinase"/>
    <property type="match status" value="1"/>
</dbReference>
<dbReference type="InterPro" id="IPR000675">
    <property type="entry name" value="Cutinase/axe"/>
</dbReference>
<evidence type="ECO:0000256" key="11">
    <source>
        <dbReference type="PIRSR" id="PIRSR611150-1"/>
    </source>
</evidence>
<dbReference type="EMBL" id="MCFJ01000011">
    <property type="protein sequence ID" value="ORY60679.1"/>
    <property type="molecule type" value="Genomic_DNA"/>
</dbReference>
<dbReference type="InParanoid" id="A0A1Y2DND0"/>
<dbReference type="InterPro" id="IPR029058">
    <property type="entry name" value="AB_hydrolase_fold"/>
</dbReference>
<dbReference type="SUPFAM" id="SSF53474">
    <property type="entry name" value="alpha/beta-Hydrolases"/>
    <property type="match status" value="1"/>
</dbReference>
<evidence type="ECO:0000256" key="9">
    <source>
        <dbReference type="ARBA" id="ARBA00023157"/>
    </source>
</evidence>
<dbReference type="GeneID" id="63772697"/>
<evidence type="ECO:0000256" key="8">
    <source>
        <dbReference type="ARBA" id="ARBA00023026"/>
    </source>
</evidence>
<dbReference type="RefSeq" id="XP_040712906.1">
    <property type="nucleotide sequence ID" value="XM_040856485.1"/>
</dbReference>
<sequence length="237" mass="24498">MHLSLPIFTALLLAIANASPIVLDVAANDITKIEARGVQVASLEPRQTIGPSADEFTSGGCRSVILIYARGSTQAGNMGEQPGPQTANALKSALGSSVVAAQGVTYPAGLLSNLKTGGCDPDDAADMAALITQAATQCPSAKIVVSGYSQGAAMVHRSVEQLSTAVKARIYADVTYGDTQKEQDGARILSFDTSKTLILCNEGDQVCEGTLIITSAHFDYTGSVDTAVGFMRSKLGL</sequence>
<feature type="active site" description="Nucleophile" evidence="11">
    <location>
        <position position="149"/>
    </location>
</feature>
<keyword evidence="7 13" id="KW-0378">Hydrolase</keyword>
<dbReference type="STRING" id="1141098.A0A1Y2DND0"/>
<name>A0A1Y2DND0_9PEZI</name>
<protein>
    <recommendedName>
        <fullName evidence="3 13">Cutinase</fullName>
        <ecNumber evidence="3 13">3.1.1.74</ecNumber>
    </recommendedName>
</protein>
<comment type="function">
    <text evidence="13">Catalyzes the hydrolysis of complex carboxylic polyesters found in the cell wall of plants. Degrades cutin, a macromolecule that forms the structure of the plant cuticle.</text>
</comment>
<dbReference type="PRINTS" id="PR00129">
    <property type="entry name" value="CUTINASE"/>
</dbReference>
<dbReference type="InterPro" id="IPR011150">
    <property type="entry name" value="Cutinase_monf"/>
</dbReference>
<evidence type="ECO:0000256" key="5">
    <source>
        <dbReference type="ARBA" id="ARBA00022525"/>
    </source>
</evidence>
<keyword evidence="15" id="KW-1185">Reference proteome</keyword>
<feature type="disulfide bond" evidence="12">
    <location>
        <begin position="200"/>
        <end position="207"/>
    </location>
</feature>
<organism evidence="14 15">
    <name type="scientific">Pseudomassariella vexata</name>
    <dbReference type="NCBI Taxonomy" id="1141098"/>
    <lineage>
        <taxon>Eukaryota</taxon>
        <taxon>Fungi</taxon>
        <taxon>Dikarya</taxon>
        <taxon>Ascomycota</taxon>
        <taxon>Pezizomycotina</taxon>
        <taxon>Sordariomycetes</taxon>
        <taxon>Xylariomycetidae</taxon>
        <taxon>Amphisphaeriales</taxon>
        <taxon>Pseudomassariaceae</taxon>
        <taxon>Pseudomassariella</taxon>
    </lineage>
</organism>
<dbReference type="PROSITE" id="PS00155">
    <property type="entry name" value="CUTINASE_1"/>
    <property type="match status" value="1"/>
</dbReference>
<dbReference type="GO" id="GO:0050525">
    <property type="term" value="F:cutinase activity"/>
    <property type="evidence" value="ECO:0007669"/>
    <property type="project" value="UniProtKB-UniRule"/>
</dbReference>
<evidence type="ECO:0000256" key="1">
    <source>
        <dbReference type="ARBA" id="ARBA00004613"/>
    </source>
</evidence>
<evidence type="ECO:0000256" key="2">
    <source>
        <dbReference type="ARBA" id="ARBA00007534"/>
    </source>
</evidence>
<dbReference type="GO" id="GO:0016052">
    <property type="term" value="P:carbohydrate catabolic process"/>
    <property type="evidence" value="ECO:0007669"/>
    <property type="project" value="TreeGrafter"/>
</dbReference>
<accession>A0A1Y2DND0</accession>
<evidence type="ECO:0000313" key="15">
    <source>
        <dbReference type="Proteomes" id="UP000193689"/>
    </source>
</evidence>
<comment type="catalytic activity">
    <reaction evidence="10 13">
        <text>cutin + H2O = cutin monomers.</text>
        <dbReference type="EC" id="3.1.1.74"/>
    </reaction>
</comment>
<feature type="disulfide bond" evidence="12">
    <location>
        <begin position="61"/>
        <end position="138"/>
    </location>
</feature>